<feature type="compositionally biased region" description="Basic residues" evidence="6">
    <location>
        <begin position="7"/>
        <end position="23"/>
    </location>
</feature>
<evidence type="ECO:0000256" key="6">
    <source>
        <dbReference type="SAM" id="MobiDB-lite"/>
    </source>
</evidence>
<keyword evidence="2 4" id="KW-0689">Ribosomal protein</keyword>
<comment type="function">
    <text evidence="4">Binds to the 23S rRNA.</text>
</comment>
<dbReference type="PANTHER" id="PTHR12934">
    <property type="entry name" value="50S RIBOSOMAL PROTEIN L15"/>
    <property type="match status" value="1"/>
</dbReference>
<evidence type="ECO:0000259" key="7">
    <source>
        <dbReference type="Pfam" id="PF00828"/>
    </source>
</evidence>
<dbReference type="PROSITE" id="PS00475">
    <property type="entry name" value="RIBOSOMAL_L15"/>
    <property type="match status" value="1"/>
</dbReference>
<dbReference type="GO" id="GO:0003735">
    <property type="term" value="F:structural constituent of ribosome"/>
    <property type="evidence" value="ECO:0007669"/>
    <property type="project" value="InterPro"/>
</dbReference>
<dbReference type="InterPro" id="IPR036227">
    <property type="entry name" value="Ribosomal_uL15/eL18_sf"/>
</dbReference>
<feature type="domain" description="Large ribosomal subunit protein uL15/eL18" evidence="7">
    <location>
        <begin position="72"/>
        <end position="142"/>
    </location>
</feature>
<dbReference type="InterPro" id="IPR021131">
    <property type="entry name" value="Ribosomal_uL15/eL18"/>
</dbReference>
<dbReference type="AlphaFoldDB" id="A0A1G2HJK9"/>
<evidence type="ECO:0000313" key="8">
    <source>
        <dbReference type="EMBL" id="OGZ62401.1"/>
    </source>
</evidence>
<dbReference type="InterPro" id="IPR005749">
    <property type="entry name" value="Ribosomal_uL15_bac-type"/>
</dbReference>
<dbReference type="PANTHER" id="PTHR12934:SF11">
    <property type="entry name" value="LARGE RIBOSOMAL SUBUNIT PROTEIN UL15M"/>
    <property type="match status" value="1"/>
</dbReference>
<proteinExistence type="inferred from homology"/>
<dbReference type="InterPro" id="IPR030878">
    <property type="entry name" value="Ribosomal_uL15"/>
</dbReference>
<dbReference type="GO" id="GO:0006412">
    <property type="term" value="P:translation"/>
    <property type="evidence" value="ECO:0007669"/>
    <property type="project" value="UniProtKB-UniRule"/>
</dbReference>
<feature type="region of interest" description="Disordered" evidence="6">
    <location>
        <begin position="1"/>
        <end position="40"/>
    </location>
</feature>
<evidence type="ECO:0000313" key="9">
    <source>
        <dbReference type="Proteomes" id="UP000178991"/>
    </source>
</evidence>
<dbReference type="SUPFAM" id="SSF52080">
    <property type="entry name" value="Ribosomal proteins L15p and L18e"/>
    <property type="match status" value="1"/>
</dbReference>
<evidence type="ECO:0000256" key="2">
    <source>
        <dbReference type="ARBA" id="ARBA00022980"/>
    </source>
</evidence>
<gene>
    <name evidence="4" type="primary">rplO</name>
    <name evidence="8" type="ORF">A2639_01000</name>
</gene>
<keyword evidence="3 4" id="KW-0687">Ribonucleoprotein</keyword>
<dbReference type="Gene3D" id="3.100.10.10">
    <property type="match status" value="1"/>
</dbReference>
<dbReference type="Pfam" id="PF00828">
    <property type="entry name" value="Ribosomal_L27A"/>
    <property type="match status" value="1"/>
</dbReference>
<keyword evidence="4" id="KW-0694">RNA-binding</keyword>
<reference evidence="8 9" key="1">
    <citation type="journal article" date="2016" name="Nat. Commun.">
        <title>Thousands of microbial genomes shed light on interconnected biogeochemical processes in an aquifer system.</title>
        <authorList>
            <person name="Anantharaman K."/>
            <person name="Brown C.T."/>
            <person name="Hug L.A."/>
            <person name="Sharon I."/>
            <person name="Castelle C.J."/>
            <person name="Probst A.J."/>
            <person name="Thomas B.C."/>
            <person name="Singh A."/>
            <person name="Wilkins M.J."/>
            <person name="Karaoz U."/>
            <person name="Brodie E.L."/>
            <person name="Williams K.H."/>
            <person name="Hubbard S.S."/>
            <person name="Banfield J.F."/>
        </authorList>
    </citation>
    <scope>NUCLEOTIDE SEQUENCE [LARGE SCALE GENOMIC DNA]</scope>
</reference>
<evidence type="ECO:0000256" key="1">
    <source>
        <dbReference type="ARBA" id="ARBA00007320"/>
    </source>
</evidence>
<dbReference type="GO" id="GO:0022625">
    <property type="term" value="C:cytosolic large ribosomal subunit"/>
    <property type="evidence" value="ECO:0007669"/>
    <property type="project" value="TreeGrafter"/>
</dbReference>
<comment type="caution">
    <text evidence="8">The sequence shown here is derived from an EMBL/GenBank/DDBJ whole genome shotgun (WGS) entry which is preliminary data.</text>
</comment>
<keyword evidence="4" id="KW-0699">rRNA-binding</keyword>
<accession>A0A1G2HJK9</accession>
<evidence type="ECO:0000256" key="3">
    <source>
        <dbReference type="ARBA" id="ARBA00023274"/>
    </source>
</evidence>
<dbReference type="GO" id="GO:0019843">
    <property type="term" value="F:rRNA binding"/>
    <property type="evidence" value="ECO:0007669"/>
    <property type="project" value="UniProtKB-UniRule"/>
</dbReference>
<dbReference type="HAMAP" id="MF_01341">
    <property type="entry name" value="Ribosomal_uL15"/>
    <property type="match status" value="1"/>
</dbReference>
<protein>
    <recommendedName>
        <fullName evidence="4">Large ribosomal subunit protein uL15</fullName>
    </recommendedName>
</protein>
<comment type="subunit">
    <text evidence="4">Part of the 50S ribosomal subunit.</text>
</comment>
<evidence type="ECO:0000256" key="5">
    <source>
        <dbReference type="RuleBase" id="RU003888"/>
    </source>
</evidence>
<dbReference type="InterPro" id="IPR001196">
    <property type="entry name" value="Ribosomal_uL15_CS"/>
</dbReference>
<dbReference type="Proteomes" id="UP000178991">
    <property type="component" value="Unassembled WGS sequence"/>
</dbReference>
<sequence length="143" mass="15819">MQIHELRPKHKLKNRKRVGRGGKKGTYSGKGNKGQASRAGRKMVPIIRELIKRYPKLKGYRSFVLEDTTAIINLDILNKNTKDKDIINPENLVKSGIINAVKGKVPEVKILGNGKLDKKLVIENCKVSIPAKEAIEKAGGAVK</sequence>
<dbReference type="EMBL" id="MHOL01000022">
    <property type="protein sequence ID" value="OGZ62401.1"/>
    <property type="molecule type" value="Genomic_DNA"/>
</dbReference>
<name>A0A1G2HJK9_9BACT</name>
<organism evidence="8 9">
    <name type="scientific">Candidatus Staskawiczbacteria bacterium RIFCSPHIGHO2_01_FULL_34_27</name>
    <dbReference type="NCBI Taxonomy" id="1802199"/>
    <lineage>
        <taxon>Bacteria</taxon>
        <taxon>Candidatus Staskawicziibacteriota</taxon>
    </lineage>
</organism>
<comment type="similarity">
    <text evidence="1 4 5">Belongs to the universal ribosomal protein uL15 family.</text>
</comment>
<evidence type="ECO:0000256" key="4">
    <source>
        <dbReference type="HAMAP-Rule" id="MF_01341"/>
    </source>
</evidence>